<gene>
    <name evidence="1" type="ORF">Tci_556310</name>
</gene>
<sequence>DEYDEFLVMIPKEDVVFKGVSVVEVLKGIPKGRVRKMRKKSIEMILLLYRRHGSSLGLRNQRDAFNIVEGVKISRINHLNYQHQICTQSTTPRAYFITYNYGR</sequence>
<comment type="caution">
    <text evidence="1">The sequence shown here is derived from an EMBL/GenBank/DDBJ whole genome shotgun (WGS) entry which is preliminary data.</text>
</comment>
<keyword evidence="1" id="KW-0808">Transferase</keyword>
<organism evidence="1">
    <name type="scientific">Tanacetum cinerariifolium</name>
    <name type="common">Dalmatian daisy</name>
    <name type="synonym">Chrysanthemum cinerariifolium</name>
    <dbReference type="NCBI Taxonomy" id="118510"/>
    <lineage>
        <taxon>Eukaryota</taxon>
        <taxon>Viridiplantae</taxon>
        <taxon>Streptophyta</taxon>
        <taxon>Embryophyta</taxon>
        <taxon>Tracheophyta</taxon>
        <taxon>Spermatophyta</taxon>
        <taxon>Magnoliopsida</taxon>
        <taxon>eudicotyledons</taxon>
        <taxon>Gunneridae</taxon>
        <taxon>Pentapetalae</taxon>
        <taxon>asterids</taxon>
        <taxon>campanulids</taxon>
        <taxon>Asterales</taxon>
        <taxon>Asteraceae</taxon>
        <taxon>Asteroideae</taxon>
        <taxon>Anthemideae</taxon>
        <taxon>Anthemidinae</taxon>
        <taxon>Tanacetum</taxon>
    </lineage>
</organism>
<protein>
    <submittedName>
        <fullName evidence="1">Probable xyloglucan galactosyltransferase GT19</fullName>
    </submittedName>
</protein>
<dbReference type="EMBL" id="BKCJ010331183">
    <property type="protein sequence ID" value="GEZ84337.1"/>
    <property type="molecule type" value="Genomic_DNA"/>
</dbReference>
<evidence type="ECO:0000313" key="1">
    <source>
        <dbReference type="EMBL" id="GEZ84337.1"/>
    </source>
</evidence>
<proteinExistence type="predicted"/>
<dbReference type="AlphaFoldDB" id="A0A699ITQ7"/>
<dbReference type="GO" id="GO:0016757">
    <property type="term" value="F:glycosyltransferase activity"/>
    <property type="evidence" value="ECO:0007669"/>
    <property type="project" value="UniProtKB-KW"/>
</dbReference>
<reference evidence="1" key="1">
    <citation type="journal article" date="2019" name="Sci. Rep.">
        <title>Draft genome of Tanacetum cinerariifolium, the natural source of mosquito coil.</title>
        <authorList>
            <person name="Yamashiro T."/>
            <person name="Shiraishi A."/>
            <person name="Satake H."/>
            <person name="Nakayama K."/>
        </authorList>
    </citation>
    <scope>NUCLEOTIDE SEQUENCE</scope>
</reference>
<feature type="non-terminal residue" evidence="1">
    <location>
        <position position="1"/>
    </location>
</feature>
<accession>A0A699ITQ7</accession>
<name>A0A699ITQ7_TANCI</name>
<keyword evidence="1" id="KW-0328">Glycosyltransferase</keyword>